<dbReference type="CDD" id="cd00609">
    <property type="entry name" value="AAT_like"/>
    <property type="match status" value="1"/>
</dbReference>
<sequence length="431" mass="47647">MNNTTVIEAEKGTQGQLQAKEQELARHYERLCKQGLKLDLTRGKPSEAQLQLAAGLDGILASDCRAPDGTDCRNYGTSQGLTCTRKLGADLLQVPHEEVIAAGNSSLTLMYQAVLTGYLYGFGGDAQPWRSLEHPKFICPSPGYDRHFTICEQLGIDMVSVPMTDIGPDMDAVETLLREDPEIVGIWCVPKYSNPTGVTYHQDTLERLAQASTHASPGFRIFWDNAYAIHDWFEHTYLGDMRSTCLEYGVDDKLIQFGSTSKITFAGGGVAFVSSTEQNLEALARVMNAMSIGPDKVNQLRHSRLFAEFTGLREHMAGHAEILRPKFECVYRHLREHFDGDGPEQWHETNGGYFVSFNTRPGCAKYVVELAARAGIKLTPAGATFPYGEDPQDSNIRIAPTYPPLDQLDTAMATFVLCVELAAVRQQLGMI</sequence>
<dbReference type="EMBL" id="BSYJ01000002">
    <property type="protein sequence ID" value="GMG86514.1"/>
    <property type="molecule type" value="Genomic_DNA"/>
</dbReference>
<dbReference type="PANTHER" id="PTHR43799:SF1">
    <property type="entry name" value="ASPARTATE AMINOTRANSFERASE"/>
    <property type="match status" value="1"/>
</dbReference>
<dbReference type="Gene3D" id="3.40.640.10">
    <property type="entry name" value="Type I PLP-dependent aspartate aminotransferase-like (Major domain)"/>
    <property type="match status" value="1"/>
</dbReference>
<keyword evidence="1" id="KW-0032">Aminotransferase</keyword>
<reference evidence="1 2" key="1">
    <citation type="submission" date="2023-04" db="EMBL/GenBank/DDBJ databases">
        <title>Marinobulbifer ophiurae gen. nov., sp. Nov., isolate from tissue of brittle star Ophioplocus japonicus.</title>
        <authorList>
            <person name="Kawano K."/>
            <person name="Sawayama S."/>
            <person name="Nakagawa S."/>
        </authorList>
    </citation>
    <scope>NUCLEOTIDE SEQUENCE [LARGE SCALE GENOMIC DNA]</scope>
    <source>
        <strain evidence="1 2">NKW57</strain>
    </source>
</reference>
<dbReference type="SUPFAM" id="SSF53383">
    <property type="entry name" value="PLP-dependent transferases"/>
    <property type="match status" value="1"/>
</dbReference>
<evidence type="ECO:0000313" key="2">
    <source>
        <dbReference type="Proteomes" id="UP001224392"/>
    </source>
</evidence>
<dbReference type="Gene3D" id="3.90.1150.10">
    <property type="entry name" value="Aspartate Aminotransferase, domain 1"/>
    <property type="match status" value="1"/>
</dbReference>
<gene>
    <name evidence="1" type="ORF">MNKW57_08350</name>
</gene>
<protein>
    <submittedName>
        <fullName evidence="1">Aminotransferase class I/II-fold pyridoxal phosphate-dependent enzyme</fullName>
    </submittedName>
</protein>
<dbReference type="GO" id="GO:0008483">
    <property type="term" value="F:transaminase activity"/>
    <property type="evidence" value="ECO:0007669"/>
    <property type="project" value="UniProtKB-KW"/>
</dbReference>
<organism evidence="1 2">
    <name type="scientific">Biformimicrobium ophioploci</name>
    <dbReference type="NCBI Taxonomy" id="3036711"/>
    <lineage>
        <taxon>Bacteria</taxon>
        <taxon>Pseudomonadati</taxon>
        <taxon>Pseudomonadota</taxon>
        <taxon>Gammaproteobacteria</taxon>
        <taxon>Cellvibrionales</taxon>
        <taxon>Microbulbiferaceae</taxon>
        <taxon>Biformimicrobium</taxon>
    </lineage>
</organism>
<dbReference type="PANTHER" id="PTHR43799">
    <property type="entry name" value="AMINOTRANSFERASE, PUTATIVE-RELATED"/>
    <property type="match status" value="1"/>
</dbReference>
<dbReference type="InterPro" id="IPR024551">
    <property type="entry name" value="AspAT_Ic"/>
</dbReference>
<accession>A0ABQ6LWM1</accession>
<dbReference type="InterPro" id="IPR015421">
    <property type="entry name" value="PyrdxlP-dep_Trfase_major"/>
</dbReference>
<evidence type="ECO:0000313" key="1">
    <source>
        <dbReference type="EMBL" id="GMG86514.1"/>
    </source>
</evidence>
<dbReference type="InterPro" id="IPR015424">
    <property type="entry name" value="PyrdxlP-dep_Trfase"/>
</dbReference>
<dbReference type="Pfam" id="PF12897">
    <property type="entry name" value="Asp_aminotransf"/>
    <property type="match status" value="1"/>
</dbReference>
<dbReference type="InterPro" id="IPR015422">
    <property type="entry name" value="PyrdxlP-dep_Trfase_small"/>
</dbReference>
<name>A0ABQ6LWM1_9GAMM</name>
<keyword evidence="2" id="KW-1185">Reference proteome</keyword>
<comment type="caution">
    <text evidence="1">The sequence shown here is derived from an EMBL/GenBank/DDBJ whole genome shotgun (WGS) entry which is preliminary data.</text>
</comment>
<proteinExistence type="predicted"/>
<dbReference type="Proteomes" id="UP001224392">
    <property type="component" value="Unassembled WGS sequence"/>
</dbReference>
<keyword evidence="1" id="KW-0808">Transferase</keyword>